<dbReference type="PANTHER" id="PTHR38790:SF8">
    <property type="entry name" value="F-BOX DOMAIN-CONTAINING PROTEIN"/>
    <property type="match status" value="1"/>
</dbReference>
<reference evidence="3" key="1">
    <citation type="journal article" date="2020" name="Stud. Mycol.">
        <title>101 Dothideomycetes genomes: a test case for predicting lifestyles and emergence of pathogens.</title>
        <authorList>
            <person name="Haridas S."/>
            <person name="Albert R."/>
            <person name="Binder M."/>
            <person name="Bloem J."/>
            <person name="Labutti K."/>
            <person name="Salamov A."/>
            <person name="Andreopoulos B."/>
            <person name="Baker S."/>
            <person name="Barry K."/>
            <person name="Bills G."/>
            <person name="Bluhm B."/>
            <person name="Cannon C."/>
            <person name="Castanera R."/>
            <person name="Culley D."/>
            <person name="Daum C."/>
            <person name="Ezra D."/>
            <person name="Gonzalez J."/>
            <person name="Henrissat B."/>
            <person name="Kuo A."/>
            <person name="Liang C."/>
            <person name="Lipzen A."/>
            <person name="Lutzoni F."/>
            <person name="Magnuson J."/>
            <person name="Mondo S."/>
            <person name="Nolan M."/>
            <person name="Ohm R."/>
            <person name="Pangilinan J."/>
            <person name="Park H.-J."/>
            <person name="Ramirez L."/>
            <person name="Alfaro M."/>
            <person name="Sun H."/>
            <person name="Tritt A."/>
            <person name="Yoshinaga Y."/>
            <person name="Zwiers L.-H."/>
            <person name="Turgeon B."/>
            <person name="Goodwin S."/>
            <person name="Spatafora J."/>
            <person name="Crous P."/>
            <person name="Grigoriev I."/>
        </authorList>
    </citation>
    <scope>NUCLEOTIDE SEQUENCE</scope>
    <source>
        <strain evidence="3">ATCC 74209</strain>
    </source>
</reference>
<evidence type="ECO:0000313" key="4">
    <source>
        <dbReference type="Proteomes" id="UP000799536"/>
    </source>
</evidence>
<evidence type="ECO:0000256" key="1">
    <source>
        <dbReference type="SAM" id="MobiDB-lite"/>
    </source>
</evidence>
<keyword evidence="4" id="KW-1185">Reference proteome</keyword>
<dbReference type="Proteomes" id="UP000799536">
    <property type="component" value="Unassembled WGS sequence"/>
</dbReference>
<dbReference type="InterPro" id="IPR056632">
    <property type="entry name" value="DUF7730"/>
</dbReference>
<dbReference type="Pfam" id="PF24864">
    <property type="entry name" value="DUF7730"/>
    <property type="match status" value="1"/>
</dbReference>
<accession>A0A9P4JB84</accession>
<evidence type="ECO:0000313" key="3">
    <source>
        <dbReference type="EMBL" id="KAF2196307.1"/>
    </source>
</evidence>
<protein>
    <recommendedName>
        <fullName evidence="2">DUF7730 domain-containing protein</fullName>
    </recommendedName>
</protein>
<comment type="caution">
    <text evidence="3">The sequence shown here is derived from an EMBL/GenBank/DDBJ whole genome shotgun (WGS) entry which is preliminary data.</text>
</comment>
<proteinExistence type="predicted"/>
<dbReference type="PANTHER" id="PTHR38790">
    <property type="entry name" value="2EXR DOMAIN-CONTAINING PROTEIN-RELATED"/>
    <property type="match status" value="1"/>
</dbReference>
<dbReference type="AlphaFoldDB" id="A0A9P4JB84"/>
<sequence>MLPKSTQRQIAKPKHVASHAAQARKTSLTKTKTGFLHLPGELRNQIYGYYYHECGNRVQIAARGSPVLRSAPKGFIKLGGGIMDPDKPLKDYWSESSPSFTFTLRMPRKLGNYNRADGASTKWASSFSALLPVCKQVNMEVTALLYQNTTFIFDAPNRITNFLTIVPPSSLSNITKLNLQYATRGQPNLSKDVIWNTKHIGSWRRACRLVTKKVPKLQHLEICVHLNDMPNFNPKADWVAPLLQFRRLTTPPKPRTEEASNNEQSLTTSFKPVLKTVKIALTSRYSQRDFFVQPELQRASEDLHVLFGYAISRIILGFPLEVAMDKFRQAWMDKYVRWQYHLSFCAYTR</sequence>
<feature type="domain" description="DUF7730" evidence="2">
    <location>
        <begin position="35"/>
        <end position="226"/>
    </location>
</feature>
<name>A0A9P4JB84_9PLEO</name>
<dbReference type="EMBL" id="ML994422">
    <property type="protein sequence ID" value="KAF2196307.1"/>
    <property type="molecule type" value="Genomic_DNA"/>
</dbReference>
<organism evidence="3 4">
    <name type="scientific">Delitschia confertaspora ATCC 74209</name>
    <dbReference type="NCBI Taxonomy" id="1513339"/>
    <lineage>
        <taxon>Eukaryota</taxon>
        <taxon>Fungi</taxon>
        <taxon>Dikarya</taxon>
        <taxon>Ascomycota</taxon>
        <taxon>Pezizomycotina</taxon>
        <taxon>Dothideomycetes</taxon>
        <taxon>Pleosporomycetidae</taxon>
        <taxon>Pleosporales</taxon>
        <taxon>Delitschiaceae</taxon>
        <taxon>Delitschia</taxon>
    </lineage>
</organism>
<feature type="region of interest" description="Disordered" evidence="1">
    <location>
        <begin position="1"/>
        <end position="24"/>
    </location>
</feature>
<gene>
    <name evidence="3" type="ORF">GQ43DRAFT_445245</name>
</gene>
<dbReference type="OrthoDB" id="4757095at2759"/>
<evidence type="ECO:0000259" key="2">
    <source>
        <dbReference type="Pfam" id="PF24864"/>
    </source>
</evidence>